<dbReference type="AlphaFoldDB" id="A0A0W1JR02"/>
<proteinExistence type="predicted"/>
<accession>A0A0W1JR02</accession>
<evidence type="ECO:0000256" key="5">
    <source>
        <dbReference type="SAM" id="Phobius"/>
    </source>
</evidence>
<feature type="transmembrane region" description="Helical" evidence="5">
    <location>
        <begin position="126"/>
        <end position="143"/>
    </location>
</feature>
<feature type="transmembrane region" description="Helical" evidence="5">
    <location>
        <begin position="216"/>
        <end position="234"/>
    </location>
</feature>
<feature type="transmembrane region" description="Helical" evidence="5">
    <location>
        <begin position="263"/>
        <end position="281"/>
    </location>
</feature>
<evidence type="ECO:0000256" key="2">
    <source>
        <dbReference type="ARBA" id="ARBA00022692"/>
    </source>
</evidence>
<feature type="transmembrane region" description="Helical" evidence="5">
    <location>
        <begin position="551"/>
        <end position="574"/>
    </location>
</feature>
<feature type="transmembrane region" description="Helical" evidence="5">
    <location>
        <begin position="288"/>
        <end position="306"/>
    </location>
</feature>
<dbReference type="Pfam" id="PF04932">
    <property type="entry name" value="Wzy_C"/>
    <property type="match status" value="1"/>
</dbReference>
<dbReference type="PANTHER" id="PTHR37422">
    <property type="entry name" value="TEICHURONIC ACID BIOSYNTHESIS PROTEIN TUAE"/>
    <property type="match status" value="1"/>
</dbReference>
<keyword evidence="4 5" id="KW-0472">Membrane</keyword>
<feature type="transmembrane region" description="Helical" evidence="5">
    <location>
        <begin position="12"/>
        <end position="32"/>
    </location>
</feature>
<feature type="transmembrane region" description="Helical" evidence="5">
    <location>
        <begin position="241"/>
        <end position="257"/>
    </location>
</feature>
<dbReference type="RefSeq" id="WP_058490594.1">
    <property type="nucleotide sequence ID" value="NZ_LOCK01000001.1"/>
</dbReference>
<organism evidence="7 8">
    <name type="scientific">Desulfitobacterium hafniense</name>
    <name type="common">Desulfitobacterium frappieri</name>
    <dbReference type="NCBI Taxonomy" id="49338"/>
    <lineage>
        <taxon>Bacteria</taxon>
        <taxon>Bacillati</taxon>
        <taxon>Bacillota</taxon>
        <taxon>Clostridia</taxon>
        <taxon>Eubacteriales</taxon>
        <taxon>Desulfitobacteriaceae</taxon>
        <taxon>Desulfitobacterium</taxon>
    </lineage>
</organism>
<feature type="transmembrane region" description="Helical" evidence="5">
    <location>
        <begin position="52"/>
        <end position="76"/>
    </location>
</feature>
<name>A0A0W1JR02_DESHA</name>
<protein>
    <submittedName>
        <fullName evidence="7">Polymerase</fullName>
    </submittedName>
</protein>
<evidence type="ECO:0000256" key="3">
    <source>
        <dbReference type="ARBA" id="ARBA00022989"/>
    </source>
</evidence>
<dbReference type="InterPro" id="IPR051533">
    <property type="entry name" value="WaaL-like"/>
</dbReference>
<feature type="transmembrane region" description="Helical" evidence="5">
    <location>
        <begin position="580"/>
        <end position="599"/>
    </location>
</feature>
<keyword evidence="3 5" id="KW-1133">Transmembrane helix</keyword>
<dbReference type="InterPro" id="IPR007016">
    <property type="entry name" value="O-antigen_ligase-rel_domated"/>
</dbReference>
<gene>
    <name evidence="7" type="ORF">AT727_02420</name>
</gene>
<comment type="subcellular location">
    <subcellularLocation>
        <location evidence="1">Membrane</location>
        <topology evidence="1">Multi-pass membrane protein</topology>
    </subcellularLocation>
</comment>
<evidence type="ECO:0000256" key="1">
    <source>
        <dbReference type="ARBA" id="ARBA00004141"/>
    </source>
</evidence>
<dbReference type="PANTHER" id="PTHR37422:SF13">
    <property type="entry name" value="LIPOPOLYSACCHARIDE BIOSYNTHESIS PROTEIN PA4999-RELATED"/>
    <property type="match status" value="1"/>
</dbReference>
<feature type="transmembrane region" description="Helical" evidence="5">
    <location>
        <begin position="150"/>
        <end position="170"/>
    </location>
</feature>
<reference evidence="7 8" key="1">
    <citation type="submission" date="2015-12" db="EMBL/GenBank/DDBJ databases">
        <title>Draft Genome Sequence of Desulfitobacterium hafniense Strain DH, a Sulfate-reducing Bacterium Isolated from Paddy Soils.</title>
        <authorList>
            <person name="Bao P."/>
            <person name="Zhang X."/>
            <person name="Li G."/>
        </authorList>
    </citation>
    <scope>NUCLEOTIDE SEQUENCE [LARGE SCALE GENOMIC DNA]</scope>
    <source>
        <strain evidence="7 8">DH</strain>
    </source>
</reference>
<feature type="transmembrane region" description="Helical" evidence="5">
    <location>
        <begin position="514"/>
        <end position="539"/>
    </location>
</feature>
<comment type="caution">
    <text evidence="7">The sequence shown here is derived from an EMBL/GenBank/DDBJ whole genome shotgun (WGS) entry which is preliminary data.</text>
</comment>
<evidence type="ECO:0000313" key="8">
    <source>
        <dbReference type="Proteomes" id="UP000054623"/>
    </source>
</evidence>
<evidence type="ECO:0000256" key="4">
    <source>
        <dbReference type="ARBA" id="ARBA00023136"/>
    </source>
</evidence>
<feature type="domain" description="O-antigen ligase-related" evidence="6">
    <location>
        <begin position="444"/>
        <end position="531"/>
    </location>
</feature>
<dbReference type="EMBL" id="LOCK01000001">
    <property type="protein sequence ID" value="KTE93830.1"/>
    <property type="molecule type" value="Genomic_DNA"/>
</dbReference>
<evidence type="ECO:0000313" key="7">
    <source>
        <dbReference type="EMBL" id="KTE93830.1"/>
    </source>
</evidence>
<feature type="transmembrane region" description="Helical" evidence="5">
    <location>
        <begin position="88"/>
        <end position="106"/>
    </location>
</feature>
<dbReference type="OrthoDB" id="1762823at2"/>
<dbReference type="Proteomes" id="UP000054623">
    <property type="component" value="Unassembled WGS sequence"/>
</dbReference>
<evidence type="ECO:0000259" key="6">
    <source>
        <dbReference type="Pfam" id="PF04932"/>
    </source>
</evidence>
<sequence length="607" mass="67817">MKTKEDYVKWYCLSPLMFVVTILPLIVYLKVVPLSGPSFDYWTGVTQNFDFFSYYKGVWLIIAALLGAFVLILRVFQNDQNLIKKDLRPLYIAAGVYLLFIIGSTLASDSRSVAVTGFPDRYEGVYVLVAYLLIFFITTALVSNERHVKLIISSLLVGAIIIGIIGLLQYTGYDPLKTDFAKSIFLPEQYMSIADELEFQFDKYTVYATLFHYNYVGSYTAMLFPLCFSLFVLVKNKRFKIFAGLVTALMGIIWLGSNARSGIVGVGLALIVFLILINKIIKKYWKFFAISLVVVIATFIGLNQMSNGFVAKRISSLYTDIKVVLSMEESSIPADDTIPLKDIVLNGNQGTVVTDTESLHFVFQDGALSFSDSSNNSIETSYDLATGVITLQNPTYQEYSLIFGQTENNLVLKLDKGDIHLIFALDPTGVSLIDNKGNEVSLVPVETWGFEGNERIGSSRGYIWSRSLPLLKNTLVFGYGPDTFATAFPQHDIFGKMYAYHGDMWQVVDKPHNLYLQIAINTGIISLLAFLFLVGYYLYRSFRIYLSNSFDDFLSQAGVGVFIAIVGYLGAAFFNDSVVSVAPVFWCLLGLGVSINHIVSNRPAKIR</sequence>
<keyword evidence="2 5" id="KW-0812">Transmembrane</keyword>
<dbReference type="GO" id="GO:0016020">
    <property type="term" value="C:membrane"/>
    <property type="evidence" value="ECO:0007669"/>
    <property type="project" value="UniProtKB-SubCell"/>
</dbReference>